<sequence length="228" mass="24977">MSHTSEASGPTAPEQPRPGGTRQAQKEQSRRALLDAGLRLLEHQNLSSLGVRELTREAGLSPAGFYRHFRDLDELGVVLVAESLASLHLMIRRILAEQGEPSELIDRTIAVIARHVREHRPHMRFLARERHGGVQPVREAIAAELAAFTSETAAALGALPDGAGWSEPELRMLAGLYVEHLVATAAAFLEAPTGSRAAERRIAALARDQLRLISIGRRHWLADRPAQD</sequence>
<dbReference type="Gene3D" id="1.10.10.60">
    <property type="entry name" value="Homeodomain-like"/>
    <property type="match status" value="1"/>
</dbReference>
<organism evidence="7 8">
    <name type="scientific">Kitasatospora viridis</name>
    <dbReference type="NCBI Taxonomy" id="281105"/>
    <lineage>
        <taxon>Bacteria</taxon>
        <taxon>Bacillati</taxon>
        <taxon>Actinomycetota</taxon>
        <taxon>Actinomycetes</taxon>
        <taxon>Kitasatosporales</taxon>
        <taxon>Streptomycetaceae</taxon>
        <taxon>Kitasatospora</taxon>
    </lineage>
</organism>
<reference evidence="7 8" key="1">
    <citation type="submission" date="2019-06" db="EMBL/GenBank/DDBJ databases">
        <title>Sequencing the genomes of 1000 actinobacteria strains.</title>
        <authorList>
            <person name="Klenk H.-P."/>
        </authorList>
    </citation>
    <scope>NUCLEOTIDE SEQUENCE [LARGE SCALE GENOMIC DNA]</scope>
    <source>
        <strain evidence="7 8">DSM 44826</strain>
    </source>
</reference>
<dbReference type="AlphaFoldDB" id="A0A561TTW6"/>
<protein>
    <submittedName>
        <fullName evidence="7">TetR family transcriptional regulator</fullName>
    </submittedName>
</protein>
<dbReference type="InterPro" id="IPR009057">
    <property type="entry name" value="Homeodomain-like_sf"/>
</dbReference>
<feature type="domain" description="HTH tetR-type" evidence="6">
    <location>
        <begin position="27"/>
        <end position="87"/>
    </location>
</feature>
<dbReference type="Proteomes" id="UP000317940">
    <property type="component" value="Unassembled WGS sequence"/>
</dbReference>
<dbReference type="EMBL" id="VIWT01000003">
    <property type="protein sequence ID" value="TWF90562.1"/>
    <property type="molecule type" value="Genomic_DNA"/>
</dbReference>
<evidence type="ECO:0000256" key="4">
    <source>
        <dbReference type="PROSITE-ProRule" id="PRU00335"/>
    </source>
</evidence>
<dbReference type="GO" id="GO:0003677">
    <property type="term" value="F:DNA binding"/>
    <property type="evidence" value="ECO:0007669"/>
    <property type="project" value="UniProtKB-UniRule"/>
</dbReference>
<dbReference type="SUPFAM" id="SSF46689">
    <property type="entry name" value="Homeodomain-like"/>
    <property type="match status" value="1"/>
</dbReference>
<dbReference type="InterPro" id="IPR001647">
    <property type="entry name" value="HTH_TetR"/>
</dbReference>
<proteinExistence type="predicted"/>
<evidence type="ECO:0000256" key="1">
    <source>
        <dbReference type="ARBA" id="ARBA00023015"/>
    </source>
</evidence>
<evidence type="ECO:0000313" key="8">
    <source>
        <dbReference type="Proteomes" id="UP000317940"/>
    </source>
</evidence>
<dbReference type="PROSITE" id="PS50977">
    <property type="entry name" value="HTH_TETR_2"/>
    <property type="match status" value="1"/>
</dbReference>
<dbReference type="RefSeq" id="WP_145909749.1">
    <property type="nucleotide sequence ID" value="NZ_BAAAMZ010000001.1"/>
</dbReference>
<keyword evidence="3" id="KW-0804">Transcription</keyword>
<keyword evidence="8" id="KW-1185">Reference proteome</keyword>
<keyword evidence="2 4" id="KW-0238">DNA-binding</keyword>
<evidence type="ECO:0000256" key="3">
    <source>
        <dbReference type="ARBA" id="ARBA00023163"/>
    </source>
</evidence>
<dbReference type="PANTHER" id="PTHR47752">
    <property type="entry name" value="HTH-TYPE TRANSCRIPTIONAL REPRESSOR FABR"/>
    <property type="match status" value="1"/>
</dbReference>
<feature type="DNA-binding region" description="H-T-H motif" evidence="4">
    <location>
        <begin position="50"/>
        <end position="69"/>
    </location>
</feature>
<keyword evidence="1" id="KW-0805">Transcription regulation</keyword>
<dbReference type="PANTHER" id="PTHR47752:SF1">
    <property type="entry name" value="HTH-TYPE TRANSCRIPTIONAL REPRESSOR FABR"/>
    <property type="match status" value="1"/>
</dbReference>
<dbReference type="InterPro" id="IPR054129">
    <property type="entry name" value="DesT_TetR_C"/>
</dbReference>
<evidence type="ECO:0000313" key="7">
    <source>
        <dbReference type="EMBL" id="TWF90562.1"/>
    </source>
</evidence>
<comment type="caution">
    <text evidence="7">The sequence shown here is derived from an EMBL/GenBank/DDBJ whole genome shotgun (WGS) entry which is preliminary data.</text>
</comment>
<dbReference type="Pfam" id="PF00440">
    <property type="entry name" value="TetR_N"/>
    <property type="match status" value="1"/>
</dbReference>
<dbReference type="OrthoDB" id="8617654at2"/>
<evidence type="ECO:0000259" key="6">
    <source>
        <dbReference type="PROSITE" id="PS50977"/>
    </source>
</evidence>
<evidence type="ECO:0000256" key="2">
    <source>
        <dbReference type="ARBA" id="ARBA00023125"/>
    </source>
</evidence>
<evidence type="ECO:0000256" key="5">
    <source>
        <dbReference type="SAM" id="MobiDB-lite"/>
    </source>
</evidence>
<dbReference type="InterPro" id="IPR050692">
    <property type="entry name" value="HTH_transcr_repressor_FabR"/>
</dbReference>
<accession>A0A561TTW6</accession>
<feature type="region of interest" description="Disordered" evidence="5">
    <location>
        <begin position="1"/>
        <end position="29"/>
    </location>
</feature>
<dbReference type="Gene3D" id="1.10.357.10">
    <property type="entry name" value="Tetracycline Repressor, domain 2"/>
    <property type="match status" value="1"/>
</dbReference>
<gene>
    <name evidence="7" type="ORF">FHX73_13609</name>
</gene>
<dbReference type="Pfam" id="PF21943">
    <property type="entry name" value="TetR_C_46"/>
    <property type="match status" value="1"/>
</dbReference>
<name>A0A561TTW6_9ACTN</name>